<dbReference type="RefSeq" id="WP_099686500.1">
    <property type="nucleotide sequence ID" value="NZ_NWUW01000043.1"/>
</dbReference>
<protein>
    <recommendedName>
        <fullName evidence="4">SF3 helicase domain-containing protein</fullName>
    </recommendedName>
</protein>
<keyword evidence="3" id="KW-0067">ATP-binding</keyword>
<dbReference type="InterPro" id="IPR014015">
    <property type="entry name" value="Helicase_SF3_DNA-vir"/>
</dbReference>
<organism evidence="5 6">
    <name type="scientific">Bacillus fungorum</name>
    <dbReference type="NCBI Taxonomy" id="2039284"/>
    <lineage>
        <taxon>Bacteria</taxon>
        <taxon>Bacillati</taxon>
        <taxon>Bacillota</taxon>
        <taxon>Bacilli</taxon>
        <taxon>Bacillales</taxon>
        <taxon>Bacillaceae</taxon>
        <taxon>Bacillus</taxon>
    </lineage>
</organism>
<dbReference type="InterPro" id="IPR014818">
    <property type="entry name" value="Phage/plasmid_primase_P4_C"/>
</dbReference>
<reference evidence="5 6" key="1">
    <citation type="submission" date="2017-09" db="EMBL/GenBank/DDBJ databases">
        <title>Biocontrol bacteria screening and application from spent mushroom substrate.</title>
        <authorList>
            <person name="Sun X."/>
        </authorList>
    </citation>
    <scope>NUCLEOTIDE SEQUENCE [LARGE SCALE GENOMIC DNA]</scope>
    <source>
        <strain evidence="5 6">100374</strain>
    </source>
</reference>
<dbReference type="PANTHER" id="PTHR35372:SF2">
    <property type="entry name" value="SF3 HELICASE DOMAIN-CONTAINING PROTEIN"/>
    <property type="match status" value="1"/>
</dbReference>
<feature type="domain" description="SF3 helicase" evidence="4">
    <location>
        <begin position="248"/>
        <end position="404"/>
    </location>
</feature>
<dbReference type="EMBL" id="NWUW01000043">
    <property type="protein sequence ID" value="PIE92121.1"/>
    <property type="molecule type" value="Genomic_DNA"/>
</dbReference>
<dbReference type="Pfam" id="PF19263">
    <property type="entry name" value="DUF5906"/>
    <property type="match status" value="1"/>
</dbReference>
<dbReference type="InterPro" id="IPR045455">
    <property type="entry name" value="NrS-1_pol-like_helicase"/>
</dbReference>
<evidence type="ECO:0000259" key="4">
    <source>
        <dbReference type="PROSITE" id="PS51206"/>
    </source>
</evidence>
<accession>A0A2G6Q5P4</accession>
<keyword evidence="6" id="KW-1185">Reference proteome</keyword>
<dbReference type="PANTHER" id="PTHR35372">
    <property type="entry name" value="ATP BINDING PROTEIN-RELATED"/>
    <property type="match status" value="1"/>
</dbReference>
<dbReference type="Gene3D" id="3.40.50.300">
    <property type="entry name" value="P-loop containing nucleotide triphosphate hydrolases"/>
    <property type="match status" value="1"/>
</dbReference>
<proteinExistence type="predicted"/>
<name>A0A2G6Q5P4_9BACI</name>
<dbReference type="Proteomes" id="UP000228484">
    <property type="component" value="Unassembled WGS sequence"/>
</dbReference>
<dbReference type="GO" id="GO:0005524">
    <property type="term" value="F:ATP binding"/>
    <property type="evidence" value="ECO:0007669"/>
    <property type="project" value="UniProtKB-KW"/>
</dbReference>
<dbReference type="InterPro" id="IPR051620">
    <property type="entry name" value="ORF904-like_C"/>
</dbReference>
<dbReference type="PROSITE" id="PS51206">
    <property type="entry name" value="SF3_HELICASE_1"/>
    <property type="match status" value="1"/>
</dbReference>
<dbReference type="InterPro" id="IPR027417">
    <property type="entry name" value="P-loop_NTPase"/>
</dbReference>
<evidence type="ECO:0000256" key="2">
    <source>
        <dbReference type="ARBA" id="ARBA00022801"/>
    </source>
</evidence>
<gene>
    <name evidence="5" type="ORF">CO726_28280</name>
</gene>
<comment type="caution">
    <text evidence="5">The sequence shown here is derived from an EMBL/GenBank/DDBJ whole genome shotgun (WGS) entry which is preliminary data.</text>
</comment>
<sequence length="529" mass="60990">MGKKSKFSNIPLLEHSLEGGISGYINNDKNYSIGESIDGLRGNFIAIQKENNKDSCVRIVKYQEKKQAEAEESVNKGKLINKEILEEFSDKDVRAQVHKGKNENISDYNIARLLSDENNFLLMEGNLYYGDKELGYYQGVTPQLAELVIRKITPLKYKPSITSRRIREIVNWLQSFEELTVEEEVLNNKKTFINFINCVVDARDGVIYEKSLDYCFTNFVNAEYPESFTPRGKNFEKFMRKITGNNPYLYDRLQEIFGYILSDIRDLKIILYFVGPKDSGKSVIINLLEELVGKQFSTNLSLHDLNEKFRLGKLYKKKLNCCGETGEINLKRTDIIKAVSGNDTILAEEKNISPFSFTNEAALLFAGNDLPKIVGIDKTRAFSDRLIIVPFNFPTEKSKQDIDLVNKLIEEKSYIVKWAVDGLKRLIKNNYVFTSCEEVEEIYSDYLRVNNSVQTFIDEQCIKDPRDKVHTVYLEEAYREYCYDKGIIPVEDKMFHKSLKQIKGINHGRFRMNGENLNGYIGLKLRGSI</sequence>
<dbReference type="Pfam" id="PF08706">
    <property type="entry name" value="D5_N"/>
    <property type="match status" value="1"/>
</dbReference>
<dbReference type="AlphaFoldDB" id="A0A2G6Q5P4"/>
<evidence type="ECO:0000256" key="3">
    <source>
        <dbReference type="ARBA" id="ARBA00022840"/>
    </source>
</evidence>
<keyword evidence="2" id="KW-0378">Hydrolase</keyword>
<keyword evidence="1" id="KW-0547">Nucleotide-binding</keyword>
<dbReference type="GO" id="GO:0016787">
    <property type="term" value="F:hydrolase activity"/>
    <property type="evidence" value="ECO:0007669"/>
    <property type="project" value="UniProtKB-KW"/>
</dbReference>
<evidence type="ECO:0000313" key="5">
    <source>
        <dbReference type="EMBL" id="PIE92121.1"/>
    </source>
</evidence>
<evidence type="ECO:0000313" key="6">
    <source>
        <dbReference type="Proteomes" id="UP000228484"/>
    </source>
</evidence>
<dbReference type="SUPFAM" id="SSF52540">
    <property type="entry name" value="P-loop containing nucleoside triphosphate hydrolases"/>
    <property type="match status" value="1"/>
</dbReference>
<dbReference type="InterPro" id="IPR006500">
    <property type="entry name" value="Helicase_put_C_phage/plasmid"/>
</dbReference>
<evidence type="ECO:0000256" key="1">
    <source>
        <dbReference type="ARBA" id="ARBA00022741"/>
    </source>
</evidence>
<dbReference type="NCBIfam" id="TIGR01613">
    <property type="entry name" value="primase_Cterm"/>
    <property type="match status" value="1"/>
</dbReference>